<organism evidence="10">
    <name type="scientific">Solanum tuberosum</name>
    <name type="common">Potato</name>
    <dbReference type="NCBI Taxonomy" id="4113"/>
    <lineage>
        <taxon>Eukaryota</taxon>
        <taxon>Viridiplantae</taxon>
        <taxon>Streptophyta</taxon>
        <taxon>Embryophyta</taxon>
        <taxon>Tracheophyta</taxon>
        <taxon>Spermatophyta</taxon>
        <taxon>Magnoliopsida</taxon>
        <taxon>eudicotyledons</taxon>
        <taxon>Gunneridae</taxon>
        <taxon>Pentapetalae</taxon>
        <taxon>asterids</taxon>
        <taxon>lamiids</taxon>
        <taxon>Solanales</taxon>
        <taxon>Solanaceae</taxon>
        <taxon>Solanoideae</taxon>
        <taxon>Solaneae</taxon>
        <taxon>Solanum</taxon>
    </lineage>
</organism>
<dbReference type="EMBL" id="MN104802">
    <property type="protein sequence ID" value="QEM01542.1"/>
    <property type="molecule type" value="Genomic_DNA"/>
</dbReference>
<keyword evidence="3 8" id="KW-0812">Transmembrane</keyword>
<accession>A0A5C1H8W9</accession>
<feature type="transmembrane region" description="Helical" evidence="8">
    <location>
        <begin position="6"/>
        <end position="25"/>
    </location>
</feature>
<keyword evidence="7" id="KW-0066">ATP synthesis</keyword>
<dbReference type="EMBL" id="MW122983">
    <property type="protein sequence ID" value="QPF97774.1"/>
    <property type="molecule type" value="Genomic_DNA"/>
</dbReference>
<evidence type="ECO:0000256" key="3">
    <source>
        <dbReference type="ARBA" id="ARBA00022692"/>
    </source>
</evidence>
<dbReference type="AlphaFoldDB" id="A0A5C1H8W9"/>
<comment type="subcellular location">
    <subcellularLocation>
        <location evidence="1">Mitochondrion membrane</location>
    </subcellularLocation>
</comment>
<keyword evidence="6 8" id="KW-0472">Membrane</keyword>
<feature type="domain" description="ATP synthase YMF19-like N-terminal" evidence="9">
    <location>
        <begin position="2"/>
        <end position="25"/>
    </location>
</feature>
<reference evidence="10" key="1">
    <citation type="submission" date="2019-06" db="EMBL/GenBank/DDBJ databases">
        <title>Complete sequence, multi-chromosomal architecture and transcriptome analysis of the Solanum tuberosum mitochondrial genome.</title>
        <authorList>
            <person name="Varre' J.-S."/>
            <person name="D'Agostino N."/>
            <person name="Touzet P."/>
            <person name="Gallina S."/>
            <person name="Tamburino R."/>
            <person name="Cantarella C."/>
            <person name="Ubrig E."/>
            <person name="Cardi T."/>
            <person name="Drouard L."/>
            <person name="Gualberto J.M."/>
            <person name="Scotti N."/>
        </authorList>
    </citation>
    <scope>NUCLEOTIDE SEQUENCE</scope>
</reference>
<geneLocation type="mitochondrion" evidence="10"/>
<dbReference type="Pfam" id="PF02326">
    <property type="entry name" value="YMF19"/>
    <property type="match status" value="1"/>
</dbReference>
<dbReference type="OrthoDB" id="1275018at2759"/>
<evidence type="ECO:0000256" key="6">
    <source>
        <dbReference type="ARBA" id="ARBA00023136"/>
    </source>
</evidence>
<name>A0A5C1H8W9_SOLTU</name>
<evidence type="ECO:0000313" key="10">
    <source>
        <dbReference type="EMBL" id="QEM01542.1"/>
    </source>
</evidence>
<evidence type="ECO:0000256" key="8">
    <source>
        <dbReference type="SAM" id="Phobius"/>
    </source>
</evidence>
<dbReference type="GO" id="GO:0006754">
    <property type="term" value="P:ATP biosynthetic process"/>
    <property type="evidence" value="ECO:0007669"/>
    <property type="project" value="UniProtKB-KW"/>
</dbReference>
<dbReference type="GO" id="GO:0031966">
    <property type="term" value="C:mitochondrial membrane"/>
    <property type="evidence" value="ECO:0007669"/>
    <property type="project" value="UniProtKB-SubCell"/>
</dbReference>
<sequence>MPQLDKFTYFTQFLWSCLFLFTFYLGSKLNIERRLSLLFLINPAFQGVVFWLKGLLVFFILIRTGFLLWHNLYGLLCPQTLFSVLPSELGLLNHYLRQSHQDPEWVEYVHQVLRTTPTVSASYEVLVRDLLNTEVAFSTREQICSFYQLIFYGREDPQFWIDPLDLEAIVKGHLEPKEFDPSALGEVLKSLFTERHNSPFYEDVKTAQADHFRGFLKQKQQARVEMQERLNSHTEWEYLSKRMTSLAEENRALREKISILARKTP</sequence>
<evidence type="ECO:0000256" key="4">
    <source>
        <dbReference type="ARBA" id="ARBA00022989"/>
    </source>
</evidence>
<evidence type="ECO:0000313" key="11">
    <source>
        <dbReference type="EMBL" id="QPF97774.1"/>
    </source>
</evidence>
<feature type="transmembrane region" description="Helical" evidence="8">
    <location>
        <begin position="37"/>
        <end position="62"/>
    </location>
</feature>
<proteinExistence type="inferred from homology"/>
<evidence type="ECO:0000259" key="9">
    <source>
        <dbReference type="Pfam" id="PF02326"/>
    </source>
</evidence>
<evidence type="ECO:0000256" key="1">
    <source>
        <dbReference type="ARBA" id="ARBA00004325"/>
    </source>
</evidence>
<comment type="similarity">
    <text evidence="2">Belongs to the ATPase protein YMF19 family.</text>
</comment>
<reference evidence="11" key="2">
    <citation type="journal article" date="2021" name="Mitochondrial DNA Part B Resour">
        <title>Complete mitogenome assemblies from a panel of 13 diverse potato taxa.</title>
        <authorList>
            <person name="Achakkagari S.R."/>
            <person name="Bozan I."/>
            <person name="Anglin N.L."/>
            <person name="Ellis D."/>
            <person name="Tai H.H."/>
            <person name="Stromvik M.V."/>
        </authorList>
    </citation>
    <scope>NUCLEOTIDE SEQUENCE</scope>
    <source>
        <strain evidence="11">TBR</strain>
    </source>
</reference>
<protein>
    <recommendedName>
        <fullName evidence="9">ATP synthase YMF19-like N-terminal domain-containing protein</fullName>
    </recommendedName>
</protein>
<evidence type="ECO:0000256" key="7">
    <source>
        <dbReference type="ARBA" id="ARBA00023310"/>
    </source>
</evidence>
<dbReference type="InterPro" id="IPR003319">
    <property type="entry name" value="YMF19-like_N"/>
</dbReference>
<keyword evidence="5 10" id="KW-0496">Mitochondrion</keyword>
<evidence type="ECO:0000256" key="5">
    <source>
        <dbReference type="ARBA" id="ARBA00023128"/>
    </source>
</evidence>
<keyword evidence="4 8" id="KW-1133">Transmembrane helix</keyword>
<evidence type="ECO:0000256" key="2">
    <source>
        <dbReference type="ARBA" id="ARBA00010946"/>
    </source>
</evidence>